<keyword evidence="1" id="KW-0175">Coiled coil</keyword>
<organism evidence="3 4">
    <name type="scientific">Clostridium intestinale</name>
    <dbReference type="NCBI Taxonomy" id="36845"/>
    <lineage>
        <taxon>Bacteria</taxon>
        <taxon>Bacillati</taxon>
        <taxon>Bacillota</taxon>
        <taxon>Clostridia</taxon>
        <taxon>Eubacteriales</taxon>
        <taxon>Clostridiaceae</taxon>
        <taxon>Clostridium</taxon>
    </lineage>
</organism>
<feature type="domain" description="Helix-turn-helix" evidence="2">
    <location>
        <begin position="4"/>
        <end position="49"/>
    </location>
</feature>
<dbReference type="InterPro" id="IPR041657">
    <property type="entry name" value="HTH_17"/>
</dbReference>
<dbReference type="NCBIfam" id="TIGR01764">
    <property type="entry name" value="excise"/>
    <property type="match status" value="1"/>
</dbReference>
<sequence>MKAYSTHEAAEILSVCKDTVVREIDKKRIKAFKVGRDWRIHESSLMEYMDVVANNYKTKKEVELEQKVKALEKENNKLKSVIVKISTAVVEINT</sequence>
<dbReference type="RefSeq" id="WP_181603403.1">
    <property type="nucleotide sequence ID" value="NZ_CP059378.1"/>
</dbReference>
<evidence type="ECO:0000256" key="1">
    <source>
        <dbReference type="SAM" id="Coils"/>
    </source>
</evidence>
<proteinExistence type="predicted"/>
<dbReference type="Proteomes" id="UP000512286">
    <property type="component" value="Chromosome"/>
</dbReference>
<dbReference type="Pfam" id="PF12728">
    <property type="entry name" value="HTH_17"/>
    <property type="match status" value="1"/>
</dbReference>
<dbReference type="AlphaFoldDB" id="A0A7D6W3H2"/>
<dbReference type="EMBL" id="CP059378">
    <property type="protein sequence ID" value="QLY81905.1"/>
    <property type="molecule type" value="Genomic_DNA"/>
</dbReference>
<dbReference type="InterPro" id="IPR010093">
    <property type="entry name" value="SinI_DNA-bd"/>
</dbReference>
<feature type="coiled-coil region" evidence="1">
    <location>
        <begin position="54"/>
        <end position="88"/>
    </location>
</feature>
<evidence type="ECO:0000313" key="3">
    <source>
        <dbReference type="EMBL" id="QLY81905.1"/>
    </source>
</evidence>
<evidence type="ECO:0000313" key="4">
    <source>
        <dbReference type="Proteomes" id="UP000512286"/>
    </source>
</evidence>
<name>A0A7D6W3H2_9CLOT</name>
<evidence type="ECO:0000259" key="2">
    <source>
        <dbReference type="Pfam" id="PF12728"/>
    </source>
</evidence>
<gene>
    <name evidence="3" type="ORF">HZF06_10065</name>
</gene>
<reference evidence="3 4" key="1">
    <citation type="submission" date="2020-07" db="EMBL/GenBank/DDBJ databases">
        <title>Electron transfer.</title>
        <authorList>
            <person name="Huang L."/>
            <person name="Liu X."/>
            <person name="Zhou S."/>
        </authorList>
    </citation>
    <scope>NUCLEOTIDE SEQUENCE [LARGE SCALE GENOMIC DNA]</scope>
    <source>
        <strain evidence="3 4">Lx1</strain>
    </source>
</reference>
<accession>A0A7D6W3H2</accession>
<protein>
    <submittedName>
        <fullName evidence="3">Helix-turn-helix domain-containing protein</fullName>
    </submittedName>
</protein>
<dbReference type="GO" id="GO:0003677">
    <property type="term" value="F:DNA binding"/>
    <property type="evidence" value="ECO:0007669"/>
    <property type="project" value="InterPro"/>
</dbReference>
<dbReference type="KEGG" id="cint:HZF06_10065"/>